<feature type="non-terminal residue" evidence="2">
    <location>
        <position position="1"/>
    </location>
</feature>
<name>A0AAE0BW90_9CHLO</name>
<dbReference type="EMBL" id="LGRX02032947">
    <property type="protein sequence ID" value="KAK3243348.1"/>
    <property type="molecule type" value="Genomic_DNA"/>
</dbReference>
<accession>A0AAE0BW90</accession>
<feature type="region of interest" description="Disordered" evidence="1">
    <location>
        <begin position="191"/>
        <end position="234"/>
    </location>
</feature>
<proteinExistence type="predicted"/>
<reference evidence="2 3" key="1">
    <citation type="journal article" date="2015" name="Genome Biol. Evol.">
        <title>Comparative Genomics of a Bacterivorous Green Alga Reveals Evolutionary Causalities and Consequences of Phago-Mixotrophic Mode of Nutrition.</title>
        <authorList>
            <person name="Burns J.A."/>
            <person name="Paasch A."/>
            <person name="Narechania A."/>
            <person name="Kim E."/>
        </authorList>
    </citation>
    <scope>NUCLEOTIDE SEQUENCE [LARGE SCALE GENOMIC DNA]</scope>
    <source>
        <strain evidence="2 3">PLY_AMNH</strain>
    </source>
</reference>
<organism evidence="2 3">
    <name type="scientific">Cymbomonas tetramitiformis</name>
    <dbReference type="NCBI Taxonomy" id="36881"/>
    <lineage>
        <taxon>Eukaryota</taxon>
        <taxon>Viridiplantae</taxon>
        <taxon>Chlorophyta</taxon>
        <taxon>Pyramimonadophyceae</taxon>
        <taxon>Pyramimonadales</taxon>
        <taxon>Pyramimonadaceae</taxon>
        <taxon>Cymbomonas</taxon>
    </lineage>
</organism>
<feature type="compositionally biased region" description="Basic and acidic residues" evidence="1">
    <location>
        <begin position="195"/>
        <end position="209"/>
    </location>
</feature>
<dbReference type="Proteomes" id="UP001190700">
    <property type="component" value="Unassembled WGS sequence"/>
</dbReference>
<feature type="compositionally biased region" description="Polar residues" evidence="1">
    <location>
        <begin position="7"/>
        <end position="25"/>
    </location>
</feature>
<evidence type="ECO:0000313" key="2">
    <source>
        <dbReference type="EMBL" id="KAK3243348.1"/>
    </source>
</evidence>
<comment type="caution">
    <text evidence="2">The sequence shown here is derived from an EMBL/GenBank/DDBJ whole genome shotgun (WGS) entry which is preliminary data.</text>
</comment>
<evidence type="ECO:0000313" key="3">
    <source>
        <dbReference type="Proteomes" id="UP001190700"/>
    </source>
</evidence>
<protein>
    <submittedName>
        <fullName evidence="2">Uncharacterized protein</fullName>
    </submittedName>
</protein>
<keyword evidence="3" id="KW-1185">Reference proteome</keyword>
<feature type="compositionally biased region" description="Polar residues" evidence="1">
    <location>
        <begin position="213"/>
        <end position="227"/>
    </location>
</feature>
<sequence>EEPECTSVEQGDQTEANIPSTQDAQTSDELDAFQSEAMVLRKALHERKKELVDAKRTVIEQKLEIEEKQGQLDRSLHQNYSLEFQVEKHKASREAAPWCPEITFLAGLPGRCRTEARNTSRQAVAAQGKVSDMEQKLLGMGGKVLALESSVQEKSALIEEAERSLREITRTASQGKGLKALISDLRAEQSSLTEQLREVEQELKEEKTRPKSMFQTMCASPRSTASPRSDKMVK</sequence>
<dbReference type="AlphaFoldDB" id="A0AAE0BW90"/>
<feature type="region of interest" description="Disordered" evidence="1">
    <location>
        <begin position="1"/>
        <end position="29"/>
    </location>
</feature>
<gene>
    <name evidence="2" type="ORF">CYMTET_46995</name>
</gene>
<evidence type="ECO:0000256" key="1">
    <source>
        <dbReference type="SAM" id="MobiDB-lite"/>
    </source>
</evidence>